<keyword evidence="2" id="KW-1185">Reference proteome</keyword>
<dbReference type="EMBL" id="CM047585">
    <property type="protein sequence ID" value="KAI9909888.1"/>
    <property type="molecule type" value="Genomic_DNA"/>
</dbReference>
<name>A0ACC0VVX4_9STRA</name>
<gene>
    <name evidence="1" type="ORF">PsorP6_010262</name>
</gene>
<dbReference type="Proteomes" id="UP001163321">
    <property type="component" value="Chromosome 6"/>
</dbReference>
<proteinExistence type="predicted"/>
<comment type="caution">
    <text evidence="1">The sequence shown here is derived from an EMBL/GenBank/DDBJ whole genome shotgun (WGS) entry which is preliminary data.</text>
</comment>
<protein>
    <submittedName>
        <fullName evidence="1">Uncharacterized protein</fullName>
    </submittedName>
</protein>
<sequence>MLVKLSAEKHKVRKAIFPNASGGLKPGEVTYNGIFQDDLKQLLPKFVAYGPQRYKCFPTITVKETLESAYRFCGGNKSMVVKDKLLNGIPEENKTALETAEALFAHNPEIVIRQIGLENCQDTILGAAWRVWRRTQTRDDW</sequence>
<accession>A0ACC0VVX4</accession>
<evidence type="ECO:0000313" key="1">
    <source>
        <dbReference type="EMBL" id="KAI9909888.1"/>
    </source>
</evidence>
<evidence type="ECO:0000313" key="2">
    <source>
        <dbReference type="Proteomes" id="UP001163321"/>
    </source>
</evidence>
<reference evidence="1 2" key="1">
    <citation type="journal article" date="2022" name="bioRxiv">
        <title>The genome of the oomycete Peronosclerospora sorghi, a cosmopolitan pathogen of maize and sorghum, is inflated with dispersed pseudogenes.</title>
        <authorList>
            <person name="Fletcher K."/>
            <person name="Martin F."/>
            <person name="Isakeit T."/>
            <person name="Cavanaugh K."/>
            <person name="Magill C."/>
            <person name="Michelmore R."/>
        </authorList>
    </citation>
    <scope>NUCLEOTIDE SEQUENCE [LARGE SCALE GENOMIC DNA]</scope>
    <source>
        <strain evidence="1">P6</strain>
    </source>
</reference>
<organism evidence="1 2">
    <name type="scientific">Peronosclerospora sorghi</name>
    <dbReference type="NCBI Taxonomy" id="230839"/>
    <lineage>
        <taxon>Eukaryota</taxon>
        <taxon>Sar</taxon>
        <taxon>Stramenopiles</taxon>
        <taxon>Oomycota</taxon>
        <taxon>Peronosporomycetes</taxon>
        <taxon>Peronosporales</taxon>
        <taxon>Peronosporaceae</taxon>
        <taxon>Peronosclerospora</taxon>
    </lineage>
</organism>